<dbReference type="PROSITE" id="PS51257">
    <property type="entry name" value="PROKAR_LIPOPROTEIN"/>
    <property type="match status" value="1"/>
</dbReference>
<sequence>MMQRSLHFGNRYSTKTFEMTRLTQSSCMQLAYACLTNANVKIPPKQHLAFADILNDAIKATLMPGSIELRDMIVQPFIVSSDGTLSAIFKCKSREHFFVKRVEIPLDFFLEATYMDGILFIVTQQKKSKVFISKEGGLRFELYSKEKIIPIVPLEKKQAGKLIRKLDRWKSEQKSKFYNSTG</sequence>
<evidence type="ECO:0000313" key="2">
    <source>
        <dbReference type="Proteomes" id="UP000220133"/>
    </source>
</evidence>
<name>A0A291QXQ1_9BACT</name>
<accession>A0A291QXQ1</accession>
<reference evidence="1 2" key="1">
    <citation type="submission" date="2017-10" db="EMBL/GenBank/DDBJ databases">
        <title>Paenichitinophaga pekingensis gen. nov., sp. nov., isolated from activated sludge.</title>
        <authorList>
            <person name="Jin D."/>
            <person name="Kong X."/>
            <person name="Deng Y."/>
            <person name="Bai Z."/>
        </authorList>
    </citation>
    <scope>NUCLEOTIDE SEQUENCE [LARGE SCALE GENOMIC DNA]</scope>
    <source>
        <strain evidence="1 2">13</strain>
    </source>
</reference>
<dbReference type="Proteomes" id="UP000220133">
    <property type="component" value="Chromosome"/>
</dbReference>
<keyword evidence="2" id="KW-1185">Reference proteome</keyword>
<protein>
    <submittedName>
        <fullName evidence="1">Uncharacterized protein</fullName>
    </submittedName>
</protein>
<dbReference type="KEGG" id="cbae:COR50_16555"/>
<organism evidence="1 2">
    <name type="scientific">Chitinophaga caeni</name>
    <dbReference type="NCBI Taxonomy" id="2029983"/>
    <lineage>
        <taxon>Bacteria</taxon>
        <taxon>Pseudomonadati</taxon>
        <taxon>Bacteroidota</taxon>
        <taxon>Chitinophagia</taxon>
        <taxon>Chitinophagales</taxon>
        <taxon>Chitinophagaceae</taxon>
        <taxon>Chitinophaga</taxon>
    </lineage>
</organism>
<proteinExistence type="predicted"/>
<gene>
    <name evidence="1" type="ORF">COR50_16555</name>
</gene>
<dbReference type="AlphaFoldDB" id="A0A291QXQ1"/>
<evidence type="ECO:0000313" key="1">
    <source>
        <dbReference type="EMBL" id="ATL48643.1"/>
    </source>
</evidence>
<dbReference type="EMBL" id="CP023777">
    <property type="protein sequence ID" value="ATL48643.1"/>
    <property type="molecule type" value="Genomic_DNA"/>
</dbReference>